<evidence type="ECO:0000313" key="2">
    <source>
        <dbReference type="Proteomes" id="UP000237271"/>
    </source>
</evidence>
<comment type="caution">
    <text evidence="1">The sequence shown here is derived from an EMBL/GenBank/DDBJ whole genome shotgun (WGS) entry which is preliminary data.</text>
</comment>
<accession>A0A2P4YKK6</accession>
<dbReference type="AlphaFoldDB" id="A0A2P4YKK6"/>
<evidence type="ECO:0000313" key="1">
    <source>
        <dbReference type="EMBL" id="POM78338.1"/>
    </source>
</evidence>
<reference evidence="1 2" key="1">
    <citation type="journal article" date="2017" name="Genome Biol. Evol.">
        <title>Phytophthora megakarya and P. palmivora, closely related causal agents of cacao black pod rot, underwent increases in genome sizes and gene numbers by different mechanisms.</title>
        <authorList>
            <person name="Ali S.S."/>
            <person name="Shao J."/>
            <person name="Lary D.J."/>
            <person name="Kronmiller B."/>
            <person name="Shen D."/>
            <person name="Strem M.D."/>
            <person name="Amoako-Attah I."/>
            <person name="Akrofi A.Y."/>
            <person name="Begoude B.A."/>
            <person name="Ten Hoopen G.M."/>
            <person name="Coulibaly K."/>
            <person name="Kebe B.I."/>
            <person name="Melnick R.L."/>
            <person name="Guiltinan M.J."/>
            <person name="Tyler B.M."/>
            <person name="Meinhardt L.W."/>
            <person name="Bailey B.A."/>
        </authorList>
    </citation>
    <scope>NUCLEOTIDE SEQUENCE [LARGE SCALE GENOMIC DNA]</scope>
    <source>
        <strain evidence="2">sbr112.9</strain>
    </source>
</reference>
<protein>
    <recommendedName>
        <fullName evidence="3">DDE Tnp4 domain-containing protein</fullName>
    </recommendedName>
</protein>
<organism evidence="1 2">
    <name type="scientific">Phytophthora palmivora</name>
    <dbReference type="NCBI Taxonomy" id="4796"/>
    <lineage>
        <taxon>Eukaryota</taxon>
        <taxon>Sar</taxon>
        <taxon>Stramenopiles</taxon>
        <taxon>Oomycota</taxon>
        <taxon>Peronosporomycetes</taxon>
        <taxon>Peronosporales</taxon>
        <taxon>Peronosporaceae</taxon>
        <taxon>Phytophthora</taxon>
    </lineage>
</organism>
<dbReference type="OrthoDB" id="111228at2759"/>
<name>A0A2P4YKK6_9STRA</name>
<sequence length="130" mass="14923">MLNQNRLKQHLENNSAFHNKLIYGDPVYECTNVFCCPYKGCSLNEPQKNLNKAMSAVRGSLGWYYGEATKYYSFPDYKHHQHVATTPTATSYKLGVFVTNCVTIAHGRNNNSKYFRCPPPMFEKYFASCT</sequence>
<proteinExistence type="predicted"/>
<dbReference type="Proteomes" id="UP000237271">
    <property type="component" value="Unassembled WGS sequence"/>
</dbReference>
<evidence type="ECO:0008006" key="3">
    <source>
        <dbReference type="Google" id="ProtNLM"/>
    </source>
</evidence>
<keyword evidence="2" id="KW-1185">Reference proteome</keyword>
<gene>
    <name evidence="1" type="ORF">PHPALM_4141</name>
</gene>
<dbReference type="EMBL" id="NCKW01002046">
    <property type="protein sequence ID" value="POM78338.1"/>
    <property type="molecule type" value="Genomic_DNA"/>
</dbReference>